<dbReference type="PRINTS" id="PR00178">
    <property type="entry name" value="FATTYACIDBP"/>
</dbReference>
<dbReference type="Proteomes" id="UP000805418">
    <property type="component" value="Chromosome 32"/>
</dbReference>
<dbReference type="InterPro" id="IPR000463">
    <property type="entry name" value="Fatty_acid-bd"/>
</dbReference>
<dbReference type="GO" id="GO:0036041">
    <property type="term" value="F:long-chain fatty acid binding"/>
    <property type="evidence" value="ECO:0007669"/>
    <property type="project" value="Ensembl"/>
</dbReference>
<dbReference type="InterPro" id="IPR031259">
    <property type="entry name" value="ILBP"/>
</dbReference>
<dbReference type="InterPro" id="IPR000566">
    <property type="entry name" value="Lipocln_cytosolic_FA-bd_dom"/>
</dbReference>
<name>A0A8I3S7G9_CANLF</name>
<keyword evidence="4" id="KW-1185">Reference proteome</keyword>
<organism evidence="3 4">
    <name type="scientific">Canis lupus familiaris</name>
    <name type="common">Dog</name>
    <name type="synonym">Canis familiaris</name>
    <dbReference type="NCBI Taxonomy" id="9615"/>
    <lineage>
        <taxon>Eukaryota</taxon>
        <taxon>Metazoa</taxon>
        <taxon>Chordata</taxon>
        <taxon>Craniata</taxon>
        <taxon>Vertebrata</taxon>
        <taxon>Euteleostomi</taxon>
        <taxon>Mammalia</taxon>
        <taxon>Eutheria</taxon>
        <taxon>Laurasiatheria</taxon>
        <taxon>Carnivora</taxon>
        <taxon>Caniformia</taxon>
        <taxon>Canidae</taxon>
        <taxon>Canis</taxon>
    </lineage>
</organism>
<evidence type="ECO:0000256" key="1">
    <source>
        <dbReference type="ARBA" id="ARBA00008390"/>
    </source>
</evidence>
<feature type="domain" description="Lipocalin/cytosolic fatty-acid binding" evidence="2">
    <location>
        <begin position="86"/>
        <end position="195"/>
    </location>
</feature>
<dbReference type="Ensembl" id="ENSCAFT00845053448.1">
    <property type="protein sequence ID" value="ENSCAFP00845041995.1"/>
    <property type="gene ID" value="ENSCAFG00845030144.1"/>
</dbReference>
<dbReference type="GO" id="GO:0098856">
    <property type="term" value="P:intestinal lipid absorption"/>
    <property type="evidence" value="ECO:0007669"/>
    <property type="project" value="Ensembl"/>
</dbReference>
<dbReference type="SUPFAM" id="SSF50814">
    <property type="entry name" value="Lipocalins"/>
    <property type="match status" value="1"/>
</dbReference>
<evidence type="ECO:0000313" key="4">
    <source>
        <dbReference type="Proteomes" id="UP000805418"/>
    </source>
</evidence>
<evidence type="ECO:0000259" key="2">
    <source>
        <dbReference type="Pfam" id="PF00061"/>
    </source>
</evidence>
<dbReference type="Pfam" id="PF00061">
    <property type="entry name" value="Lipocalin"/>
    <property type="match status" value="1"/>
</dbReference>
<reference evidence="3" key="3">
    <citation type="submission" date="2025-09" db="UniProtKB">
        <authorList>
            <consortium name="Ensembl"/>
        </authorList>
    </citation>
    <scope>IDENTIFICATION</scope>
    <source>
        <strain evidence="3">Boxer</strain>
    </source>
</reference>
<dbReference type="PANTHER" id="PTHR11955">
    <property type="entry name" value="FATTY ACID BINDING PROTEIN"/>
    <property type="match status" value="1"/>
</dbReference>
<evidence type="ECO:0000313" key="3">
    <source>
        <dbReference type="Ensembl" id="ENSCAFP00845041995.1"/>
    </source>
</evidence>
<reference evidence="3" key="1">
    <citation type="submission" date="2020-03" db="EMBL/GenBank/DDBJ databases">
        <title>Long-read based genome assembly of a Labrador retriever dog.</title>
        <authorList>
            <person name="Eory L."/>
            <person name="Zhang W."/>
            <person name="Schoenebeck J."/>
        </authorList>
    </citation>
    <scope>NUCLEOTIDE SEQUENCE [LARGE SCALE GENOMIC DNA]</scope>
    <source>
        <strain evidence="3">Labrador retriever</strain>
    </source>
</reference>
<proteinExistence type="inferred from homology"/>
<dbReference type="GeneTree" id="ENSGT00800000124172"/>
<gene>
    <name evidence="3" type="primary">FABP2</name>
</gene>
<reference evidence="3" key="2">
    <citation type="submission" date="2025-08" db="UniProtKB">
        <authorList>
            <consortium name="Ensembl"/>
        </authorList>
    </citation>
    <scope>IDENTIFICATION</scope>
    <source>
        <strain evidence="3">Boxer</strain>
    </source>
</reference>
<protein>
    <submittedName>
        <fullName evidence="3">Fatty acid binding protein 2</fullName>
    </submittedName>
</protein>
<sequence>MALQVRLKTLKSYAINEIQIGVGGQKKSTWRHKRSMPGLIWAKTNIVSIFNTDLRFEYDLGLPKLDCKHKRSLRPVISLDLWQNKGINVVKRKLATHDNLKLTITQEGNKFTVKESSTFRTIEIVFELGVTFNYSLADGTELTGTWNLEGNKLVGKFKRVDNGNELNAIREIIGGELVQTYTYEGVEAKRIFKKE</sequence>
<comment type="similarity">
    <text evidence="1">Belongs to the calycin superfamily. Fatty-acid binding protein (FABP) family.</text>
</comment>
<dbReference type="Gene3D" id="2.40.128.20">
    <property type="match status" value="1"/>
</dbReference>
<accession>A0A8I3S7G9</accession>
<dbReference type="AlphaFoldDB" id="A0A8I3S7G9"/>
<dbReference type="OrthoDB" id="9991853at2759"/>
<dbReference type="InterPro" id="IPR012674">
    <property type="entry name" value="Calycin"/>
</dbReference>